<comment type="caution">
    <text evidence="3">The sequence shown here is derived from an EMBL/GenBank/DDBJ whole genome shotgun (WGS) entry which is preliminary data.</text>
</comment>
<dbReference type="Pfam" id="PF02126">
    <property type="entry name" value="PTE"/>
    <property type="match status" value="1"/>
</dbReference>
<dbReference type="EMBL" id="BARV01009040">
    <property type="protein sequence ID" value="GAI11492.1"/>
    <property type="molecule type" value="Genomic_DNA"/>
</dbReference>
<accession>X1KWQ1</accession>
<dbReference type="SUPFAM" id="SSF51556">
    <property type="entry name" value="Metallo-dependent hydrolases"/>
    <property type="match status" value="1"/>
</dbReference>
<dbReference type="PANTHER" id="PTHR10819:SF3">
    <property type="entry name" value="PHOSPHOTRIESTERASE-RELATED PROTEIN"/>
    <property type="match status" value="1"/>
</dbReference>
<dbReference type="InterPro" id="IPR001559">
    <property type="entry name" value="Phosphotriesterase"/>
</dbReference>
<keyword evidence="2" id="KW-0378">Hydrolase</keyword>
<dbReference type="GO" id="GO:0016787">
    <property type="term" value="F:hydrolase activity"/>
    <property type="evidence" value="ECO:0007669"/>
    <property type="project" value="UniProtKB-KW"/>
</dbReference>
<name>X1KWQ1_9ZZZZ</name>
<protein>
    <recommendedName>
        <fullName evidence="4">Phosphotriesterase-related protein</fullName>
    </recommendedName>
</protein>
<dbReference type="GO" id="GO:0008270">
    <property type="term" value="F:zinc ion binding"/>
    <property type="evidence" value="ECO:0007669"/>
    <property type="project" value="InterPro"/>
</dbReference>
<dbReference type="Gene3D" id="3.20.20.140">
    <property type="entry name" value="Metal-dependent hydrolases"/>
    <property type="match status" value="1"/>
</dbReference>
<reference evidence="3" key="1">
    <citation type="journal article" date="2014" name="Front. Microbiol.">
        <title>High frequency of phylogenetically diverse reductive dehalogenase-homologous genes in deep subseafloor sedimentary metagenomes.</title>
        <authorList>
            <person name="Kawai M."/>
            <person name="Futagami T."/>
            <person name="Toyoda A."/>
            <person name="Takaki Y."/>
            <person name="Nishi S."/>
            <person name="Hori S."/>
            <person name="Arai W."/>
            <person name="Tsubouchi T."/>
            <person name="Morono Y."/>
            <person name="Uchiyama I."/>
            <person name="Ito T."/>
            <person name="Fujiyama A."/>
            <person name="Inagaki F."/>
            <person name="Takami H."/>
        </authorList>
    </citation>
    <scope>NUCLEOTIDE SEQUENCE</scope>
    <source>
        <strain evidence="3">Expedition CK06-06</strain>
    </source>
</reference>
<dbReference type="PANTHER" id="PTHR10819">
    <property type="entry name" value="PHOSPHOTRIESTERASE-RELATED"/>
    <property type="match status" value="1"/>
</dbReference>
<evidence type="ECO:0008006" key="4">
    <source>
        <dbReference type="Google" id="ProtNLM"/>
    </source>
</evidence>
<proteinExistence type="predicted"/>
<dbReference type="AlphaFoldDB" id="X1KWQ1"/>
<evidence type="ECO:0000256" key="1">
    <source>
        <dbReference type="ARBA" id="ARBA00022723"/>
    </source>
</evidence>
<feature type="non-terminal residue" evidence="3">
    <location>
        <position position="319"/>
    </location>
</feature>
<evidence type="ECO:0000313" key="3">
    <source>
        <dbReference type="EMBL" id="GAI11492.1"/>
    </source>
</evidence>
<dbReference type="PROSITE" id="PS51347">
    <property type="entry name" value="PHOSPHOTRIESTERASE_2"/>
    <property type="match status" value="1"/>
</dbReference>
<dbReference type="InterPro" id="IPR032466">
    <property type="entry name" value="Metal_Hydrolase"/>
</dbReference>
<gene>
    <name evidence="3" type="ORF">S06H3_17976</name>
</gene>
<keyword evidence="1" id="KW-0479">Metal-binding</keyword>
<dbReference type="PIRSF" id="PIRSF016839">
    <property type="entry name" value="PhP"/>
    <property type="match status" value="1"/>
</dbReference>
<sequence length="319" mass="35529">MSIMTVSGIVDESDLGVIAPHEHVFIDIRNQFSEFSEATKRALSEQEVSINNLDILSRNPYALKDNLVLNDIKTAEEELLYFKKAGGRTVVDATSIGIGRDPEALRDIAVKLGLNIIAGSGYYTQDTHPKDMNQKKVEEIAREIINDIKKGISGTDVRAGVIGEIGTSEEIHPNEKKVLIASAKAQSETGVAIITHTYPWGKKGLEVINILEKNGANINKVSINHIDVEIDIEYCKKIMDSGAYIEFDDFGKEYFIDKRYRGFAGGVFARDIERVDTIKKLIELGYIDKILLSCDICLKTLLHKYGGWGYDHILKNIVP</sequence>
<organism evidence="3">
    <name type="scientific">marine sediment metagenome</name>
    <dbReference type="NCBI Taxonomy" id="412755"/>
    <lineage>
        <taxon>unclassified sequences</taxon>
        <taxon>metagenomes</taxon>
        <taxon>ecological metagenomes</taxon>
    </lineage>
</organism>
<evidence type="ECO:0000256" key="2">
    <source>
        <dbReference type="ARBA" id="ARBA00022801"/>
    </source>
</evidence>